<sequence>MGLNLDEQKAVDRFRKNVVEPSMTKLVILDFWAEWCGPCKALTPVLEKVAAEYADKGVVLAKVNVDEEQFIAAQFQVRSIPTVYAMFQGQPVADLTPARTESQLKQYLDQILAKLPVQGGEPEQDVTPLLAMGEEVLAEGDGERAASIFAQIVEIAPDNAQAHAGLVRALIAAGQKDEAQAVLDSLDPKLAADPALAQARSALALAEDAPEEGELAALRAAAAERPADMEAQLAFANGLYAAGQRDEAAAKLLAMIAADREWNEGAAKARLLQIFEATGLEDPWVSATRRKLSTVLFG</sequence>
<dbReference type="PANTHER" id="PTHR43601:SF3">
    <property type="entry name" value="THIOREDOXIN, MITOCHONDRIAL"/>
    <property type="match status" value="1"/>
</dbReference>
<reference evidence="4 5" key="1">
    <citation type="submission" date="2020-11" db="EMBL/GenBank/DDBJ databases">
        <title>The genome sequence of Novosphingobium sp. 1Y9A.</title>
        <authorList>
            <person name="Liu Y."/>
        </authorList>
    </citation>
    <scope>NUCLEOTIDE SEQUENCE [LARGE SCALE GENOMIC DNA]</scope>
    <source>
        <strain evidence="4 5">1Y9A</strain>
    </source>
</reference>
<dbReference type="PANTHER" id="PTHR43601">
    <property type="entry name" value="THIOREDOXIN, MITOCHONDRIAL"/>
    <property type="match status" value="1"/>
</dbReference>
<name>A0ABS0HHK5_9SPHN</name>
<accession>A0ABS0HHK5</accession>
<dbReference type="Proteomes" id="UP000600799">
    <property type="component" value="Unassembled WGS sequence"/>
</dbReference>
<keyword evidence="1" id="KW-0676">Redox-active center</keyword>
<dbReference type="SUPFAM" id="SSF48452">
    <property type="entry name" value="TPR-like"/>
    <property type="match status" value="1"/>
</dbReference>
<evidence type="ECO:0000313" key="4">
    <source>
        <dbReference type="EMBL" id="MBF9151739.1"/>
    </source>
</evidence>
<dbReference type="Gene3D" id="1.25.40.10">
    <property type="entry name" value="Tetratricopeptide repeat domain"/>
    <property type="match status" value="2"/>
</dbReference>
<dbReference type="InterPro" id="IPR017937">
    <property type="entry name" value="Thioredoxin_CS"/>
</dbReference>
<protein>
    <submittedName>
        <fullName evidence="4">Tetratricopeptide repeat protein</fullName>
    </submittedName>
</protein>
<dbReference type="Pfam" id="PF00085">
    <property type="entry name" value="Thioredoxin"/>
    <property type="match status" value="1"/>
</dbReference>
<evidence type="ECO:0000259" key="3">
    <source>
        <dbReference type="PROSITE" id="PS51352"/>
    </source>
</evidence>
<dbReference type="CDD" id="cd02956">
    <property type="entry name" value="ybbN"/>
    <property type="match status" value="1"/>
</dbReference>
<gene>
    <name evidence="4" type="ORF">I2488_12060</name>
</gene>
<keyword evidence="5" id="KW-1185">Reference proteome</keyword>
<comment type="caution">
    <text evidence="4">The sequence shown here is derived from an EMBL/GenBank/DDBJ whole genome shotgun (WGS) entry which is preliminary data.</text>
</comment>
<dbReference type="InterPro" id="IPR011990">
    <property type="entry name" value="TPR-like_helical_dom_sf"/>
</dbReference>
<evidence type="ECO:0000256" key="1">
    <source>
        <dbReference type="ARBA" id="ARBA00023284"/>
    </source>
</evidence>
<feature type="repeat" description="TPR" evidence="2">
    <location>
        <begin position="126"/>
        <end position="159"/>
    </location>
</feature>
<dbReference type="EMBL" id="JADQDC010000007">
    <property type="protein sequence ID" value="MBF9151739.1"/>
    <property type="molecule type" value="Genomic_DNA"/>
</dbReference>
<dbReference type="PROSITE" id="PS00194">
    <property type="entry name" value="THIOREDOXIN_1"/>
    <property type="match status" value="1"/>
</dbReference>
<dbReference type="InterPro" id="IPR019734">
    <property type="entry name" value="TPR_rpt"/>
</dbReference>
<organism evidence="4 5">
    <name type="scientific">Novosphingobium jiangmenense</name>
    <dbReference type="NCBI Taxonomy" id="2791981"/>
    <lineage>
        <taxon>Bacteria</taxon>
        <taxon>Pseudomonadati</taxon>
        <taxon>Pseudomonadota</taxon>
        <taxon>Alphaproteobacteria</taxon>
        <taxon>Sphingomonadales</taxon>
        <taxon>Sphingomonadaceae</taxon>
        <taxon>Novosphingobium</taxon>
    </lineage>
</organism>
<feature type="domain" description="Thioredoxin" evidence="3">
    <location>
        <begin position="1"/>
        <end position="113"/>
    </location>
</feature>
<dbReference type="PROSITE" id="PS50005">
    <property type="entry name" value="TPR"/>
    <property type="match status" value="1"/>
</dbReference>
<dbReference type="Pfam" id="PF14561">
    <property type="entry name" value="TPR_20"/>
    <property type="match status" value="1"/>
</dbReference>
<evidence type="ECO:0000256" key="2">
    <source>
        <dbReference type="PROSITE-ProRule" id="PRU00339"/>
    </source>
</evidence>
<dbReference type="RefSeq" id="WP_196276097.1">
    <property type="nucleotide sequence ID" value="NZ_JADQDC010000007.1"/>
</dbReference>
<dbReference type="InterPro" id="IPR013766">
    <property type="entry name" value="Thioredoxin_domain"/>
</dbReference>
<dbReference type="SUPFAM" id="SSF52833">
    <property type="entry name" value="Thioredoxin-like"/>
    <property type="match status" value="1"/>
</dbReference>
<keyword evidence="2" id="KW-0802">TPR repeat</keyword>
<dbReference type="Gene3D" id="3.40.30.10">
    <property type="entry name" value="Glutaredoxin"/>
    <property type="match status" value="1"/>
</dbReference>
<proteinExistence type="predicted"/>
<dbReference type="Pfam" id="PF14559">
    <property type="entry name" value="TPR_19"/>
    <property type="match status" value="1"/>
</dbReference>
<evidence type="ECO:0000313" key="5">
    <source>
        <dbReference type="Proteomes" id="UP000600799"/>
    </source>
</evidence>
<dbReference type="PROSITE" id="PS51352">
    <property type="entry name" value="THIOREDOXIN_2"/>
    <property type="match status" value="1"/>
</dbReference>
<dbReference type="InterPro" id="IPR036249">
    <property type="entry name" value="Thioredoxin-like_sf"/>
</dbReference>